<evidence type="ECO:0000313" key="8">
    <source>
        <dbReference type="EMBL" id="KKO11075.1"/>
    </source>
</evidence>
<reference evidence="8" key="1">
    <citation type="journal article" date="2015" name="Nature">
        <title>Complex archaea that bridge the gap between prokaryotes and eukaryotes.</title>
        <authorList>
            <person name="Spang A."/>
            <person name="Saw J.H."/>
            <person name="Jorgensen S.L."/>
            <person name="Zaremba-Niedzwiedzka K."/>
            <person name="Martijn J."/>
            <person name="Lind A.E."/>
            <person name="van Eijk R."/>
            <person name="Schleper C."/>
            <person name="Guy L."/>
            <person name="Ettema T.J."/>
        </authorList>
    </citation>
    <scope>NUCLEOTIDE SEQUENCE</scope>
</reference>
<dbReference type="InterPro" id="IPR047594">
    <property type="entry name" value="MoaC_bact/euk"/>
</dbReference>
<dbReference type="CDD" id="cd01420">
    <property type="entry name" value="MoaC_PE"/>
    <property type="match status" value="1"/>
</dbReference>
<dbReference type="HAMAP" id="MF_01224_B">
    <property type="entry name" value="MoaC_B"/>
    <property type="match status" value="1"/>
</dbReference>
<evidence type="ECO:0000256" key="4">
    <source>
        <dbReference type="ARBA" id="ARBA00023150"/>
    </source>
</evidence>
<comment type="catalytic activity">
    <reaction evidence="1">
        <text>(8S)-3',8-cyclo-7,8-dihydroguanosine 5'-triphosphate = cyclic pyranopterin phosphate + diphosphate</text>
        <dbReference type="Rhea" id="RHEA:49580"/>
        <dbReference type="ChEBI" id="CHEBI:33019"/>
        <dbReference type="ChEBI" id="CHEBI:59648"/>
        <dbReference type="ChEBI" id="CHEBI:131766"/>
        <dbReference type="EC" id="4.6.1.17"/>
    </reaction>
</comment>
<dbReference type="PANTHER" id="PTHR22960">
    <property type="entry name" value="MOLYBDOPTERIN COFACTOR SYNTHESIS PROTEIN A"/>
    <property type="match status" value="1"/>
</dbReference>
<sequence length="175" mass="18339">MAKTDGPTNDPPASLSHIGSDGRARMVNVADKAVTQREAVAEAWVNVGPEIAERLRQTGAVAKGNVLETARLAGIMAAKKTAELIPMCHPLALDVADVTAELVDDRVRLVSRIVCQGKTGVEMEAMTAASVAALTVYDMVKSAGKGVEIGPVRLLEKQGGKSGHWTRQEGGDGAR</sequence>
<evidence type="ECO:0000256" key="1">
    <source>
        <dbReference type="ARBA" id="ARBA00001637"/>
    </source>
</evidence>
<organism evidence="8">
    <name type="scientific">marine sediment metagenome</name>
    <dbReference type="NCBI Taxonomy" id="412755"/>
    <lineage>
        <taxon>unclassified sequences</taxon>
        <taxon>metagenomes</taxon>
        <taxon>ecological metagenomes</taxon>
    </lineage>
</organism>
<evidence type="ECO:0000256" key="5">
    <source>
        <dbReference type="ARBA" id="ARBA00023239"/>
    </source>
</evidence>
<dbReference type="EC" id="4.6.1.17" evidence="3"/>
<evidence type="ECO:0000256" key="2">
    <source>
        <dbReference type="ARBA" id="ARBA00005046"/>
    </source>
</evidence>
<dbReference type="UniPathway" id="UPA00344"/>
<dbReference type="InterPro" id="IPR023045">
    <property type="entry name" value="MoaC"/>
</dbReference>
<evidence type="ECO:0000259" key="7">
    <source>
        <dbReference type="Pfam" id="PF01967"/>
    </source>
</evidence>
<dbReference type="AlphaFoldDB" id="A0A0F9W3Y3"/>
<evidence type="ECO:0000256" key="6">
    <source>
        <dbReference type="SAM" id="MobiDB-lite"/>
    </source>
</evidence>
<comment type="caution">
    <text evidence="8">The sequence shown here is derived from an EMBL/GenBank/DDBJ whole genome shotgun (WGS) entry which is preliminary data.</text>
</comment>
<protein>
    <recommendedName>
        <fullName evidence="3">cyclic pyranopterin monophosphate synthase</fullName>
        <ecNumber evidence="3">4.6.1.17</ecNumber>
    </recommendedName>
</protein>
<dbReference type="Pfam" id="PF01967">
    <property type="entry name" value="MoaC"/>
    <property type="match status" value="1"/>
</dbReference>
<feature type="region of interest" description="Disordered" evidence="6">
    <location>
        <begin position="1"/>
        <end position="20"/>
    </location>
</feature>
<dbReference type="EMBL" id="LAZR01000003">
    <property type="protein sequence ID" value="KKO11075.1"/>
    <property type="molecule type" value="Genomic_DNA"/>
</dbReference>
<keyword evidence="5" id="KW-0456">Lyase</keyword>
<dbReference type="Gene3D" id="3.30.70.640">
    <property type="entry name" value="Molybdopterin cofactor biosynthesis C (MoaC) domain"/>
    <property type="match status" value="1"/>
</dbReference>
<keyword evidence="4" id="KW-0501">Molybdenum cofactor biosynthesis</keyword>
<proteinExistence type="inferred from homology"/>
<dbReference type="InterPro" id="IPR002820">
    <property type="entry name" value="Mopterin_CF_biosynth-C_dom"/>
</dbReference>
<dbReference type="NCBIfam" id="NF006870">
    <property type="entry name" value="PRK09364.1"/>
    <property type="match status" value="1"/>
</dbReference>
<feature type="domain" description="Molybdopterin cofactor biosynthesis C (MoaC)" evidence="7">
    <location>
        <begin position="26"/>
        <end position="160"/>
    </location>
</feature>
<dbReference type="PANTHER" id="PTHR22960:SF0">
    <property type="entry name" value="MOLYBDENUM COFACTOR BIOSYNTHESIS PROTEIN 1"/>
    <property type="match status" value="1"/>
</dbReference>
<dbReference type="GO" id="GO:0006777">
    <property type="term" value="P:Mo-molybdopterin cofactor biosynthetic process"/>
    <property type="evidence" value="ECO:0007669"/>
    <property type="project" value="UniProtKB-KW"/>
</dbReference>
<accession>A0A0F9W3Y3</accession>
<evidence type="ECO:0000256" key="3">
    <source>
        <dbReference type="ARBA" id="ARBA00012575"/>
    </source>
</evidence>
<name>A0A0F9W3Y3_9ZZZZ</name>
<gene>
    <name evidence="8" type="ORF">LCGC14_0015510</name>
</gene>
<dbReference type="SUPFAM" id="SSF55040">
    <property type="entry name" value="Molybdenum cofactor biosynthesis protein C, MoaC"/>
    <property type="match status" value="1"/>
</dbReference>
<comment type="pathway">
    <text evidence="2">Cofactor biosynthesis; molybdopterin biosynthesis.</text>
</comment>
<dbReference type="GO" id="GO:0061799">
    <property type="term" value="F:cyclic pyranopterin monophosphate synthase activity"/>
    <property type="evidence" value="ECO:0007669"/>
    <property type="project" value="UniProtKB-EC"/>
</dbReference>
<dbReference type="GO" id="GO:0061798">
    <property type="term" value="F:GTP 3',8'-cyclase activity"/>
    <property type="evidence" value="ECO:0007669"/>
    <property type="project" value="TreeGrafter"/>
</dbReference>
<dbReference type="NCBIfam" id="TIGR00581">
    <property type="entry name" value="moaC"/>
    <property type="match status" value="1"/>
</dbReference>
<dbReference type="InterPro" id="IPR050105">
    <property type="entry name" value="MoCo_biosynth_MoaA/MoaC"/>
</dbReference>
<dbReference type="InterPro" id="IPR036522">
    <property type="entry name" value="MoaC_sf"/>
</dbReference>